<sequence>MGHNETRHILQMHASMEGNSLQVLLRLDDQMNRQLTTDRGDYDTAENLVEELVHHGFICESDSRECAQCWSTCSILPATTIRASRNAIKSARRQSGLLRLTPVV</sequence>
<dbReference type="EMBL" id="JAKKPZ010000027">
    <property type="protein sequence ID" value="KAI1710166.1"/>
    <property type="molecule type" value="Genomic_DNA"/>
</dbReference>
<dbReference type="Proteomes" id="UP001201812">
    <property type="component" value="Unassembled WGS sequence"/>
</dbReference>
<reference evidence="1" key="1">
    <citation type="submission" date="2022-01" db="EMBL/GenBank/DDBJ databases">
        <title>Genome Sequence Resource for Two Populations of Ditylenchus destructor, the Migratory Endoparasitic Phytonematode.</title>
        <authorList>
            <person name="Zhang H."/>
            <person name="Lin R."/>
            <person name="Xie B."/>
        </authorList>
    </citation>
    <scope>NUCLEOTIDE SEQUENCE</scope>
    <source>
        <strain evidence="1">BazhouSP</strain>
    </source>
</reference>
<evidence type="ECO:0000313" key="1">
    <source>
        <dbReference type="EMBL" id="KAI1710166.1"/>
    </source>
</evidence>
<name>A0AAD4N0C8_9BILA</name>
<accession>A0AAD4N0C8</accession>
<organism evidence="1 2">
    <name type="scientific">Ditylenchus destructor</name>
    <dbReference type="NCBI Taxonomy" id="166010"/>
    <lineage>
        <taxon>Eukaryota</taxon>
        <taxon>Metazoa</taxon>
        <taxon>Ecdysozoa</taxon>
        <taxon>Nematoda</taxon>
        <taxon>Chromadorea</taxon>
        <taxon>Rhabditida</taxon>
        <taxon>Tylenchina</taxon>
        <taxon>Tylenchomorpha</taxon>
        <taxon>Sphaerularioidea</taxon>
        <taxon>Anguinidae</taxon>
        <taxon>Anguininae</taxon>
        <taxon>Ditylenchus</taxon>
    </lineage>
</organism>
<dbReference type="AlphaFoldDB" id="A0AAD4N0C8"/>
<comment type="caution">
    <text evidence="1">The sequence shown here is derived from an EMBL/GenBank/DDBJ whole genome shotgun (WGS) entry which is preliminary data.</text>
</comment>
<protein>
    <submittedName>
        <fullName evidence="1">Nuclear receptor-binding protein 2</fullName>
    </submittedName>
</protein>
<evidence type="ECO:0000313" key="2">
    <source>
        <dbReference type="Proteomes" id="UP001201812"/>
    </source>
</evidence>
<gene>
    <name evidence="1" type="ORF">DdX_10841</name>
</gene>
<proteinExistence type="predicted"/>
<keyword evidence="2" id="KW-1185">Reference proteome</keyword>
<keyword evidence="1" id="KW-0675">Receptor</keyword>